<accession>A0A6A6WIG2</accession>
<dbReference type="InterPro" id="IPR011701">
    <property type="entry name" value="MFS"/>
</dbReference>
<feature type="transmembrane region" description="Helical" evidence="5">
    <location>
        <begin position="90"/>
        <end position="111"/>
    </location>
</feature>
<feature type="transmembrane region" description="Helical" evidence="5">
    <location>
        <begin position="150"/>
        <end position="170"/>
    </location>
</feature>
<dbReference type="AlphaFoldDB" id="A0A6A6WIG2"/>
<name>A0A6A6WIG2_9PEZI</name>
<dbReference type="PANTHER" id="PTHR42718:SF36">
    <property type="entry name" value="MULTIDRUG TRANSPORTER, PUTATIVE (AFU_ORTHOLOGUE AFUA_4G13820)-RELATED"/>
    <property type="match status" value="1"/>
</dbReference>
<feature type="transmembrane region" description="Helical" evidence="5">
    <location>
        <begin position="59"/>
        <end position="78"/>
    </location>
</feature>
<feature type="transmembrane region" description="Helical" evidence="5">
    <location>
        <begin position="118"/>
        <end position="138"/>
    </location>
</feature>
<evidence type="ECO:0000256" key="5">
    <source>
        <dbReference type="SAM" id="Phobius"/>
    </source>
</evidence>
<dbReference type="Proteomes" id="UP000799437">
    <property type="component" value="Unassembled WGS sequence"/>
</dbReference>
<evidence type="ECO:0000256" key="1">
    <source>
        <dbReference type="ARBA" id="ARBA00004141"/>
    </source>
</evidence>
<comment type="subcellular location">
    <subcellularLocation>
        <location evidence="1">Membrane</location>
        <topology evidence="1">Multi-pass membrane protein</topology>
    </subcellularLocation>
</comment>
<dbReference type="GeneID" id="54486247"/>
<feature type="transmembrane region" description="Helical" evidence="5">
    <location>
        <begin position="320"/>
        <end position="339"/>
    </location>
</feature>
<sequence length="496" mass="53621">MSQILVEYSTSGFNVIIPRAVEDLNIPPAKQTWPAEAFPLAICALLLPMGRLSDMYGGFPFYVAGLVWLTMTAVAAGFARNELMLNLCRVSQGIGAASFLPAGLMLIGSIYRPGPRKNIVFAIYGACAPLGFFLGILSAGLSQEYVNWKLYFWIGGGISASTAVVAWFTIPSDIKERKGMGVRMDWIGFFTIPITVILIVFAITESAHAKKGWLSPHVLGTLAVGIGSTIITTFYEGWIATNPLIPPSVFKVKYMKALMLSLLLEWGALSIYMYYGTFYMTKAMGASSIQIVSWFLPMVVGGAIIALVSGKILDRISGTILLIIASVTFIVAPLLFAIAPPGANYWAFTFPAMICATIGVDTSFTVSNVFISNSVPLKEQGIANAINSALVHLGTALFIGCAEVVAISQRKHGEIWSFKAALWFGFAVAVVSLIITLAFVRIKAATSDLTVEEKMTYESTTELVDHDLPVHDPYAKLDFRILSLNALSDGKRNGMA</sequence>
<feature type="transmembrane region" description="Helical" evidence="5">
    <location>
        <begin position="182"/>
        <end position="203"/>
    </location>
</feature>
<dbReference type="SUPFAM" id="SSF103473">
    <property type="entry name" value="MFS general substrate transporter"/>
    <property type="match status" value="1"/>
</dbReference>
<dbReference type="GO" id="GO:0022857">
    <property type="term" value="F:transmembrane transporter activity"/>
    <property type="evidence" value="ECO:0007669"/>
    <property type="project" value="InterPro"/>
</dbReference>
<feature type="transmembrane region" description="Helical" evidence="5">
    <location>
        <begin position="382"/>
        <end position="408"/>
    </location>
</feature>
<evidence type="ECO:0000256" key="3">
    <source>
        <dbReference type="ARBA" id="ARBA00022989"/>
    </source>
</evidence>
<organism evidence="7 8">
    <name type="scientific">Pseudovirgaria hyperparasitica</name>
    <dbReference type="NCBI Taxonomy" id="470096"/>
    <lineage>
        <taxon>Eukaryota</taxon>
        <taxon>Fungi</taxon>
        <taxon>Dikarya</taxon>
        <taxon>Ascomycota</taxon>
        <taxon>Pezizomycotina</taxon>
        <taxon>Dothideomycetes</taxon>
        <taxon>Dothideomycetes incertae sedis</taxon>
        <taxon>Acrospermales</taxon>
        <taxon>Acrospermaceae</taxon>
        <taxon>Pseudovirgaria</taxon>
    </lineage>
</organism>
<dbReference type="OrthoDB" id="2130629at2759"/>
<feature type="transmembrane region" description="Helical" evidence="5">
    <location>
        <begin position="345"/>
        <end position="370"/>
    </location>
</feature>
<feature type="transmembrane region" description="Helical" evidence="5">
    <location>
        <begin position="223"/>
        <end position="245"/>
    </location>
</feature>
<dbReference type="PROSITE" id="PS50850">
    <property type="entry name" value="MFS"/>
    <property type="match status" value="1"/>
</dbReference>
<dbReference type="Gene3D" id="1.20.1250.20">
    <property type="entry name" value="MFS general substrate transporter like domains"/>
    <property type="match status" value="2"/>
</dbReference>
<dbReference type="PANTHER" id="PTHR42718">
    <property type="entry name" value="MAJOR FACILITATOR SUPERFAMILY MULTIDRUG TRANSPORTER MFSC"/>
    <property type="match status" value="1"/>
</dbReference>
<protein>
    <submittedName>
        <fullName evidence="7">MFS multidrug transporter</fullName>
    </submittedName>
</protein>
<evidence type="ECO:0000256" key="4">
    <source>
        <dbReference type="ARBA" id="ARBA00023136"/>
    </source>
</evidence>
<dbReference type="InterPro" id="IPR036259">
    <property type="entry name" value="MFS_trans_sf"/>
</dbReference>
<feature type="transmembrane region" description="Helical" evidence="5">
    <location>
        <begin position="287"/>
        <end position="308"/>
    </location>
</feature>
<dbReference type="Pfam" id="PF07690">
    <property type="entry name" value="MFS_1"/>
    <property type="match status" value="1"/>
</dbReference>
<keyword evidence="3 5" id="KW-1133">Transmembrane helix</keyword>
<keyword evidence="4 5" id="KW-0472">Membrane</keyword>
<feature type="transmembrane region" description="Helical" evidence="5">
    <location>
        <begin position="257"/>
        <end position="275"/>
    </location>
</feature>
<dbReference type="RefSeq" id="XP_033604321.1">
    <property type="nucleotide sequence ID" value="XM_033745193.1"/>
</dbReference>
<keyword evidence="2 5" id="KW-0812">Transmembrane</keyword>
<evidence type="ECO:0000313" key="8">
    <source>
        <dbReference type="Proteomes" id="UP000799437"/>
    </source>
</evidence>
<evidence type="ECO:0000313" key="7">
    <source>
        <dbReference type="EMBL" id="KAF2761870.1"/>
    </source>
</evidence>
<evidence type="ECO:0000256" key="2">
    <source>
        <dbReference type="ARBA" id="ARBA00022692"/>
    </source>
</evidence>
<dbReference type="InterPro" id="IPR020846">
    <property type="entry name" value="MFS_dom"/>
</dbReference>
<feature type="domain" description="Major facilitator superfamily (MFS) profile" evidence="6">
    <location>
        <begin position="1"/>
        <end position="444"/>
    </location>
</feature>
<gene>
    <name evidence="7" type="ORF">EJ05DRAFT_482689</name>
</gene>
<reference evidence="7" key="1">
    <citation type="journal article" date="2020" name="Stud. Mycol.">
        <title>101 Dothideomycetes genomes: a test case for predicting lifestyles and emergence of pathogens.</title>
        <authorList>
            <person name="Haridas S."/>
            <person name="Albert R."/>
            <person name="Binder M."/>
            <person name="Bloem J."/>
            <person name="Labutti K."/>
            <person name="Salamov A."/>
            <person name="Andreopoulos B."/>
            <person name="Baker S."/>
            <person name="Barry K."/>
            <person name="Bills G."/>
            <person name="Bluhm B."/>
            <person name="Cannon C."/>
            <person name="Castanera R."/>
            <person name="Culley D."/>
            <person name="Daum C."/>
            <person name="Ezra D."/>
            <person name="Gonzalez J."/>
            <person name="Henrissat B."/>
            <person name="Kuo A."/>
            <person name="Liang C."/>
            <person name="Lipzen A."/>
            <person name="Lutzoni F."/>
            <person name="Magnuson J."/>
            <person name="Mondo S."/>
            <person name="Nolan M."/>
            <person name="Ohm R."/>
            <person name="Pangilinan J."/>
            <person name="Park H.-J."/>
            <person name="Ramirez L."/>
            <person name="Alfaro M."/>
            <person name="Sun H."/>
            <person name="Tritt A."/>
            <person name="Yoshinaga Y."/>
            <person name="Zwiers L.-H."/>
            <person name="Turgeon B."/>
            <person name="Goodwin S."/>
            <person name="Spatafora J."/>
            <person name="Crous P."/>
            <person name="Grigoriev I."/>
        </authorList>
    </citation>
    <scope>NUCLEOTIDE SEQUENCE</scope>
    <source>
        <strain evidence="7">CBS 121739</strain>
    </source>
</reference>
<evidence type="ECO:0000259" key="6">
    <source>
        <dbReference type="PROSITE" id="PS50850"/>
    </source>
</evidence>
<keyword evidence="8" id="KW-1185">Reference proteome</keyword>
<dbReference type="GO" id="GO:0016020">
    <property type="term" value="C:membrane"/>
    <property type="evidence" value="ECO:0007669"/>
    <property type="project" value="UniProtKB-SubCell"/>
</dbReference>
<dbReference type="EMBL" id="ML996566">
    <property type="protein sequence ID" value="KAF2761870.1"/>
    <property type="molecule type" value="Genomic_DNA"/>
</dbReference>
<feature type="transmembrane region" description="Helical" evidence="5">
    <location>
        <begin position="420"/>
        <end position="440"/>
    </location>
</feature>
<proteinExistence type="predicted"/>